<evidence type="ECO:0000313" key="1">
    <source>
        <dbReference type="EMBL" id="QOX64001.1"/>
    </source>
</evidence>
<organism evidence="1 2">
    <name type="scientific">Anoxybacterium hadale</name>
    <dbReference type="NCBI Taxonomy" id="3408580"/>
    <lineage>
        <taxon>Bacteria</taxon>
        <taxon>Bacillati</taxon>
        <taxon>Bacillota</taxon>
        <taxon>Clostridia</taxon>
        <taxon>Peptostreptococcales</taxon>
        <taxon>Anaerovoracaceae</taxon>
        <taxon>Anoxybacterium</taxon>
    </lineage>
</organism>
<dbReference type="EC" id="1.8.1.9" evidence="1"/>
<evidence type="ECO:0000313" key="2">
    <source>
        <dbReference type="Proteomes" id="UP000594014"/>
    </source>
</evidence>
<keyword evidence="2" id="KW-1185">Reference proteome</keyword>
<dbReference type="EMBL" id="CP042469">
    <property type="protein sequence ID" value="QOX64001.1"/>
    <property type="molecule type" value="Genomic_DNA"/>
</dbReference>
<dbReference type="Proteomes" id="UP000594014">
    <property type="component" value="Chromosome"/>
</dbReference>
<proteinExistence type="predicted"/>
<accession>A0ACD1ABY4</accession>
<gene>
    <name evidence="1" type="primary">trxB</name>
    <name evidence="1" type="ORF">FRZ06_11990</name>
</gene>
<sequence length="321" mass="34542">MIRGDNLKTYDLIIIGGGPAGLSAGIYAGRAMLDTLLIEQAQDGGQILQTAEIENYPGSELEESGATLIDRMSSQVKKFGIEQVYDTVTEVSLEGKVKTVVGSRDRYQAKTVIIAGGATAKPIGCKGEDDFIGRGISHCGTCDGPFFRGLDVYVVGGGDAALEEAMYLTKFAKQVTVLHRRRILRAAKSIQEKAFQTDKLKFMYHTVIKEVKGDGILESMVLENVKDGTVTEIKADPNDGTFGIFVFIGYSPATGLYQGKLNLNDKGYIITDEDMKTNIDGVFAAGDIREKSLRQVVTAAADGAIAAVQAGKYIEETEETA</sequence>
<name>A0ACD1ABY4_9FIRM</name>
<keyword evidence="1" id="KW-0560">Oxidoreductase</keyword>
<reference evidence="1" key="1">
    <citation type="submission" date="2019-08" db="EMBL/GenBank/DDBJ databases">
        <title>Genome sequence of Clostridiales bacterium MT110.</title>
        <authorList>
            <person name="Cao J."/>
        </authorList>
    </citation>
    <scope>NUCLEOTIDE SEQUENCE</scope>
    <source>
        <strain evidence="1">MT110</strain>
    </source>
</reference>
<protein>
    <submittedName>
        <fullName evidence="1">Thioredoxin-disulfide reductase</fullName>
        <ecNumber evidence="1">1.8.1.9</ecNumber>
    </submittedName>
</protein>